<dbReference type="InterPro" id="IPR017850">
    <property type="entry name" value="Alkaline_phosphatase_core_sf"/>
</dbReference>
<dbReference type="FunFam" id="3.40.720.10:FF:000008">
    <property type="entry name" value="Alkaline phosphatase"/>
    <property type="match status" value="1"/>
</dbReference>
<dbReference type="GO" id="GO:0004035">
    <property type="term" value="F:alkaline phosphatase activity"/>
    <property type="evidence" value="ECO:0007669"/>
    <property type="project" value="TreeGrafter"/>
</dbReference>
<comment type="cofactor">
    <cofactor evidence="13">
        <name>Mg(2+)</name>
        <dbReference type="ChEBI" id="CHEBI:18420"/>
    </cofactor>
    <text evidence="13">Binds 1 Mg(2+) ion.</text>
</comment>
<keyword evidence="4" id="KW-0336">GPI-anchor</keyword>
<reference evidence="16" key="1">
    <citation type="submission" date="2016-07" db="EMBL/GenBank/DDBJ databases">
        <authorList>
            <person name="Florea S."/>
            <person name="Webb J.S."/>
            <person name="Jaromczyk J."/>
            <person name="Schardl C.L."/>
        </authorList>
    </citation>
    <scope>NUCLEOTIDE SEQUENCE [LARGE SCALE GENOMIC DNA]</scope>
    <source>
        <strain evidence="16">KCTC 42131</strain>
    </source>
</reference>
<evidence type="ECO:0000256" key="6">
    <source>
        <dbReference type="ARBA" id="ARBA00022801"/>
    </source>
</evidence>
<evidence type="ECO:0008006" key="17">
    <source>
        <dbReference type="Google" id="ProtNLM"/>
    </source>
</evidence>
<dbReference type="PANTHER" id="PTHR11596">
    <property type="entry name" value="ALKALINE PHOSPHATASE"/>
    <property type="match status" value="1"/>
</dbReference>
<feature type="binding site" evidence="13">
    <location>
        <position position="501"/>
    </location>
    <ligand>
        <name>Zn(2+)</name>
        <dbReference type="ChEBI" id="CHEBI:29105"/>
        <label>2</label>
    </ligand>
</feature>
<feature type="binding site" evidence="13">
    <location>
        <position position="86"/>
    </location>
    <ligand>
        <name>Zn(2+)</name>
        <dbReference type="ChEBI" id="CHEBI:29105"/>
        <label>2</label>
    </ligand>
</feature>
<dbReference type="EMBL" id="MASR01000001">
    <property type="protein sequence ID" value="OFE13724.1"/>
    <property type="molecule type" value="Genomic_DNA"/>
</dbReference>
<evidence type="ECO:0000256" key="1">
    <source>
        <dbReference type="ARBA" id="ARBA00004609"/>
    </source>
</evidence>
<evidence type="ECO:0000256" key="7">
    <source>
        <dbReference type="ARBA" id="ARBA00022833"/>
    </source>
</evidence>
<keyword evidence="5 13" id="KW-0479">Metal-binding</keyword>
<feature type="binding site" evidence="13">
    <location>
        <position position="404"/>
    </location>
    <ligand>
        <name>Zn(2+)</name>
        <dbReference type="ChEBI" id="CHEBI:29105"/>
        <label>2</label>
    </ligand>
</feature>
<dbReference type="Proteomes" id="UP000175669">
    <property type="component" value="Unassembled WGS sequence"/>
</dbReference>
<dbReference type="PANTHER" id="PTHR11596:SF5">
    <property type="entry name" value="ALKALINE PHOSPHATASE"/>
    <property type="match status" value="1"/>
</dbReference>
<dbReference type="InterPro" id="IPR001952">
    <property type="entry name" value="Alkaline_phosphatase"/>
</dbReference>
<keyword evidence="10" id="KW-0325">Glycoprotein</keyword>
<feature type="active site" description="Phosphoserine intermediate" evidence="12">
    <location>
        <position position="136"/>
    </location>
</feature>
<dbReference type="AlphaFoldDB" id="A0A1E8CMT8"/>
<comment type="subcellular location">
    <subcellularLocation>
        <location evidence="1">Cell membrane</location>
        <topology evidence="1">Lipid-anchor</topology>
        <topology evidence="1">GPI-anchor</topology>
    </subcellularLocation>
</comment>
<name>A0A1E8CMT8_9GAMM</name>
<evidence type="ECO:0000256" key="10">
    <source>
        <dbReference type="ARBA" id="ARBA00023180"/>
    </source>
</evidence>
<dbReference type="Pfam" id="PF00245">
    <property type="entry name" value="Alk_phosphatase"/>
    <property type="match status" value="1"/>
</dbReference>
<sequence length="537" mass="57846">MPTLHSPRTLLSTLPFARRGLSGAGLAMGLILTTATSVATAQTFYPAPAEESPEYWQALGQAELQRALARTPNTNRAKNVILFVGDGMGISTITAARIFDAQMQGSAGEENLLTFERFPYVGLSKTYNTNQQTADSAGTMSAMMTGIKTRAGVIGVNQYADRADCQSSLGKEVPSLMQDAAERGLATGFVTTTRITHATPAATYAHSPERNWESDANLSEEAIANGCQDIAAQLLSFDFGTGINVAMGGGLAAFVPTSETESLTGQAGQRLDGRNLTREWLQKYNDSAFIWNKDQLAALDTTTTRHVLGLFSRSQMRYSHDRAGDDASEPDLPTMTETAIRVLQQQGQDEGFFLMVEAGRIDHAHHAGNAYRALQDTRELSAAVQKAMAMTNDSDTLIIVTADHSHTLTMGGYATRGNPILGAVVGNDDHGHPHSGVSIANDDMPYTTLGYRDGLGFAEAGGGDRRYGIPGAAGRANLREVDTTHPDFHQEALVPLESEGHAGEDVAIYARGPWAHLIHSTHEQHYIYHVMRHALGW</sequence>
<evidence type="ECO:0000256" key="3">
    <source>
        <dbReference type="ARBA" id="ARBA00022553"/>
    </source>
</evidence>
<keyword evidence="6" id="KW-0378">Hydrolase</keyword>
<keyword evidence="9" id="KW-0472">Membrane</keyword>
<dbReference type="SMART" id="SM00098">
    <property type="entry name" value="alkPPc"/>
    <property type="match status" value="1"/>
</dbReference>
<dbReference type="CDD" id="cd16012">
    <property type="entry name" value="ALP"/>
    <property type="match status" value="1"/>
</dbReference>
<dbReference type="GO" id="GO:0046872">
    <property type="term" value="F:metal ion binding"/>
    <property type="evidence" value="ECO:0007669"/>
    <property type="project" value="UniProtKB-KW"/>
</dbReference>
<dbReference type="SUPFAM" id="SSF53649">
    <property type="entry name" value="Alkaline phosphatase-like"/>
    <property type="match status" value="1"/>
</dbReference>
<comment type="caution">
    <text evidence="15">The sequence shown here is derived from an EMBL/GenBank/DDBJ whole genome shotgun (WGS) entry which is preliminary data.</text>
</comment>
<evidence type="ECO:0000313" key="16">
    <source>
        <dbReference type="Proteomes" id="UP000175669"/>
    </source>
</evidence>
<keyword evidence="8 13" id="KW-0460">Magnesium</keyword>
<evidence type="ECO:0000256" key="2">
    <source>
        <dbReference type="ARBA" id="ARBA00022475"/>
    </source>
</evidence>
<keyword evidence="16" id="KW-1185">Reference proteome</keyword>
<keyword evidence="11" id="KW-0449">Lipoprotein</keyword>
<accession>A0A1E8CMT8</accession>
<evidence type="ECO:0000256" key="9">
    <source>
        <dbReference type="ARBA" id="ARBA00023136"/>
    </source>
</evidence>
<dbReference type="RefSeq" id="WP_070117942.1">
    <property type="nucleotide sequence ID" value="NZ_CAXATG010000003.1"/>
</dbReference>
<dbReference type="GO" id="GO:0005886">
    <property type="term" value="C:plasma membrane"/>
    <property type="evidence" value="ECO:0007669"/>
    <property type="project" value="UniProtKB-SubCell"/>
</dbReference>
<evidence type="ECO:0000256" key="13">
    <source>
        <dbReference type="PIRSR" id="PIRSR601952-2"/>
    </source>
</evidence>
<evidence type="ECO:0000256" key="8">
    <source>
        <dbReference type="ARBA" id="ARBA00022842"/>
    </source>
</evidence>
<protein>
    <recommendedName>
        <fullName evidence="17">Alkaline phosphatase</fullName>
    </recommendedName>
</protein>
<evidence type="ECO:0000256" key="11">
    <source>
        <dbReference type="ARBA" id="ARBA00023288"/>
    </source>
</evidence>
<dbReference type="PRINTS" id="PR00113">
    <property type="entry name" value="ALKPHPHTASE"/>
</dbReference>
<comment type="cofactor">
    <cofactor evidence="13">
        <name>Zn(2+)</name>
        <dbReference type="ChEBI" id="CHEBI:29105"/>
    </cofactor>
    <text evidence="13">Binds 2 Zn(2+) ions.</text>
</comment>
<evidence type="ECO:0000256" key="5">
    <source>
        <dbReference type="ARBA" id="ARBA00022723"/>
    </source>
</evidence>
<feature type="binding site" evidence="13">
    <location>
        <position position="362"/>
    </location>
    <ligand>
        <name>Zn(2+)</name>
        <dbReference type="ChEBI" id="CHEBI:29105"/>
        <label>2</label>
    </ligand>
</feature>
<evidence type="ECO:0000313" key="15">
    <source>
        <dbReference type="EMBL" id="OFE13724.1"/>
    </source>
</evidence>
<dbReference type="STRING" id="1524254.PHACT_11750"/>
<feature type="binding site" evidence="13">
    <location>
        <position position="86"/>
    </location>
    <ligand>
        <name>Mg(2+)</name>
        <dbReference type="ChEBI" id="CHEBI:18420"/>
    </ligand>
</feature>
<keyword evidence="2" id="KW-1003">Cell membrane</keyword>
<keyword evidence="3" id="KW-0597">Phosphoprotein</keyword>
<organism evidence="15 16">
    <name type="scientific">Pseudohongiella acticola</name>
    <dbReference type="NCBI Taxonomy" id="1524254"/>
    <lineage>
        <taxon>Bacteria</taxon>
        <taxon>Pseudomonadati</taxon>
        <taxon>Pseudomonadota</taxon>
        <taxon>Gammaproteobacteria</taxon>
        <taxon>Pseudomonadales</taxon>
        <taxon>Pseudohongiellaceae</taxon>
        <taxon>Pseudohongiella</taxon>
    </lineage>
</organism>
<keyword evidence="7 13" id="KW-0862">Zinc</keyword>
<dbReference type="GO" id="GO:0098552">
    <property type="term" value="C:side of membrane"/>
    <property type="evidence" value="ECO:0007669"/>
    <property type="project" value="UniProtKB-KW"/>
</dbReference>
<evidence type="ECO:0000256" key="12">
    <source>
        <dbReference type="PIRSR" id="PIRSR601952-1"/>
    </source>
</evidence>
<gene>
    <name evidence="15" type="ORF">PHACT_11750</name>
</gene>
<proteinExistence type="inferred from homology"/>
<feature type="binding site" evidence="13">
    <location>
        <position position="197"/>
    </location>
    <ligand>
        <name>Mg(2+)</name>
        <dbReference type="ChEBI" id="CHEBI:18420"/>
    </ligand>
</feature>
<feature type="binding site" evidence="13">
    <location>
        <position position="403"/>
    </location>
    <ligand>
        <name>Zn(2+)</name>
        <dbReference type="ChEBI" id="CHEBI:29105"/>
        <label>2</label>
    </ligand>
</feature>
<comment type="similarity">
    <text evidence="14">Belongs to the alkaline phosphatase family.</text>
</comment>
<evidence type="ECO:0000256" key="4">
    <source>
        <dbReference type="ARBA" id="ARBA00022622"/>
    </source>
</evidence>
<feature type="binding site" evidence="13">
    <location>
        <position position="199"/>
    </location>
    <ligand>
        <name>Mg(2+)</name>
        <dbReference type="ChEBI" id="CHEBI:18420"/>
    </ligand>
</feature>
<evidence type="ECO:0000256" key="14">
    <source>
        <dbReference type="RuleBase" id="RU003946"/>
    </source>
</evidence>
<dbReference type="Gene3D" id="3.40.720.10">
    <property type="entry name" value="Alkaline Phosphatase, subunit A"/>
    <property type="match status" value="1"/>
</dbReference>
<feature type="binding site" evidence="13">
    <location>
        <position position="357"/>
    </location>
    <ligand>
        <name>Mg(2+)</name>
        <dbReference type="ChEBI" id="CHEBI:18420"/>
    </ligand>
</feature>
<feature type="binding site" evidence="13">
    <location>
        <position position="366"/>
    </location>
    <ligand>
        <name>Zn(2+)</name>
        <dbReference type="ChEBI" id="CHEBI:29105"/>
        <label>2</label>
    </ligand>
</feature>